<reference evidence="2 3" key="2">
    <citation type="journal article" date="2016" name="Genome Announc.">
        <title>Permanent Draft Genome Sequences for Two Variants of Frankia sp. Strain CpI1, the First Frankia Strain Isolated from Root Nodules of Comptonia peregrina.</title>
        <authorList>
            <person name="Oshone R."/>
            <person name="Hurst S.G.IV."/>
            <person name="Abebe-Akele F."/>
            <person name="Simpson S."/>
            <person name="Morris K."/>
            <person name="Thomas W.K."/>
            <person name="Tisa L.S."/>
        </authorList>
    </citation>
    <scope>NUCLEOTIDE SEQUENCE [LARGE SCALE GENOMIC DNA]</scope>
    <source>
        <strain evidence="3">CpI1-S</strain>
    </source>
</reference>
<keyword evidence="3" id="KW-1185">Reference proteome</keyword>
<name>A0A0D8BMW5_9ACTN</name>
<dbReference type="PATRIC" id="fig|1502723.3.peg.53"/>
<evidence type="ECO:0000256" key="1">
    <source>
        <dbReference type="SAM" id="MobiDB-lite"/>
    </source>
</evidence>
<dbReference type="RefSeq" id="WP_044882884.1">
    <property type="nucleotide sequence ID" value="NZ_JYFN01000001.1"/>
</dbReference>
<sequence length="148" mass="14946">MATGEAFTSEQLERLNRALELAQKHSGVRFGVRLGSVRGDVRLAAERILSTLVEDPARDPAVLILVSPGQCFVRVATTPAARKRISDSASGLAALTMTSSFSLGDLVGGLTTGIRQLGEAAGPAAPGTAALGSGAPASPSSAGSHATH</sequence>
<evidence type="ECO:0000313" key="2">
    <source>
        <dbReference type="EMBL" id="KJE25435.1"/>
    </source>
</evidence>
<feature type="region of interest" description="Disordered" evidence="1">
    <location>
        <begin position="121"/>
        <end position="148"/>
    </location>
</feature>
<comment type="caution">
    <text evidence="2">The sequence shown here is derived from an EMBL/GenBank/DDBJ whole genome shotgun (WGS) entry which is preliminary data.</text>
</comment>
<dbReference type="OrthoDB" id="3214027at2"/>
<evidence type="ECO:0008006" key="4">
    <source>
        <dbReference type="Google" id="ProtNLM"/>
    </source>
</evidence>
<dbReference type="Proteomes" id="UP000032545">
    <property type="component" value="Unassembled WGS sequence"/>
</dbReference>
<dbReference type="Gene3D" id="3.10.310.50">
    <property type="match status" value="1"/>
</dbReference>
<accession>A0A0D8BMW5</accession>
<dbReference type="AlphaFoldDB" id="A0A0D8BMW5"/>
<proteinExistence type="predicted"/>
<evidence type="ECO:0000313" key="3">
    <source>
        <dbReference type="Proteomes" id="UP000032545"/>
    </source>
</evidence>
<dbReference type="Pfam" id="PF17174">
    <property type="entry name" value="DUF5130"/>
    <property type="match status" value="1"/>
</dbReference>
<organism evidence="2 3">
    <name type="scientific">Frankia torreyi</name>
    <dbReference type="NCBI Taxonomy" id="1856"/>
    <lineage>
        <taxon>Bacteria</taxon>
        <taxon>Bacillati</taxon>
        <taxon>Actinomycetota</taxon>
        <taxon>Actinomycetes</taxon>
        <taxon>Frankiales</taxon>
        <taxon>Frankiaceae</taxon>
        <taxon>Frankia</taxon>
    </lineage>
</organism>
<reference evidence="3" key="1">
    <citation type="submission" date="2015-02" db="EMBL/GenBank/DDBJ databases">
        <title>Draft Genome of Frankia sp. CpI1-S.</title>
        <authorList>
            <person name="Oshone R.T."/>
            <person name="Ngom M."/>
            <person name="Ghodhbane-Gtari F."/>
            <person name="Gtari M."/>
            <person name="Morris K."/>
            <person name="Thomas K."/>
            <person name="Sen A."/>
            <person name="Tisa L.S."/>
        </authorList>
    </citation>
    <scope>NUCLEOTIDE SEQUENCE [LARGE SCALE GENOMIC DNA]</scope>
    <source>
        <strain evidence="3">CpI1-S</strain>
    </source>
</reference>
<protein>
    <recommendedName>
        <fullName evidence="4">TLP18.3, Psb32 and MOLO-1 founding protein of phosphatase</fullName>
    </recommendedName>
</protein>
<dbReference type="InterPro" id="IPR033437">
    <property type="entry name" value="DUF5130"/>
</dbReference>
<gene>
    <name evidence="2" type="ORF">FF36_00048</name>
</gene>
<dbReference type="EMBL" id="JYFN01000001">
    <property type="protein sequence ID" value="KJE25435.1"/>
    <property type="molecule type" value="Genomic_DNA"/>
</dbReference>